<feature type="transmembrane region" description="Helical" evidence="2">
    <location>
        <begin position="110"/>
        <end position="135"/>
    </location>
</feature>
<evidence type="ECO:0000256" key="1">
    <source>
        <dbReference type="SAM" id="MobiDB-lite"/>
    </source>
</evidence>
<dbReference type="RefSeq" id="WP_126916105.1">
    <property type="nucleotide sequence ID" value="NZ_CP034587.1"/>
</dbReference>
<dbReference type="AlphaFoldDB" id="A0A3Q9FWD4"/>
<keyword evidence="4" id="KW-1185">Reference proteome</keyword>
<gene>
    <name evidence="3" type="ORF">EKH77_22350</name>
</gene>
<keyword evidence="2" id="KW-0472">Membrane</keyword>
<sequence>MSTPQSQPTPALPQPQPVPAQDAAVPAQPAPQGQTPWPGQAPLGGYVSPIPIRKATLADAIAAEWTKIRSIRSTVWTLGSMVLLVVGIGLLAAFVVSATDSTAATQTERMPVLILGIYGTMLSLICVITLGVLTMSSEYGTGLIRTTLTACPDRARVLTAKAIVFFLLTFVTTTVATTLVAVATEGIAGRLGAVPTAGQWLKATVGVSVFMSLVGVLALAVGAMLRHSAGAIAVMLAVVMMPLVLAMFLGVSDLTELRSWLLLYSIPNQLGVFYDVSAGDGPSGWDPLWIMTLVTGVALGGAYLSLAKRDA</sequence>
<protein>
    <submittedName>
        <fullName evidence="3">ABC transporter permease</fullName>
    </submittedName>
</protein>
<organism evidence="3 4">
    <name type="scientific">Streptomyces luteoverticillatus</name>
    <name type="common">Streptoverticillium luteoverticillatus</name>
    <dbReference type="NCBI Taxonomy" id="66425"/>
    <lineage>
        <taxon>Bacteria</taxon>
        <taxon>Bacillati</taxon>
        <taxon>Actinomycetota</taxon>
        <taxon>Actinomycetes</taxon>
        <taxon>Kitasatosporales</taxon>
        <taxon>Streptomycetaceae</taxon>
        <taxon>Streptomyces</taxon>
    </lineage>
</organism>
<accession>A0A3Q9FWD4</accession>
<dbReference type="EMBL" id="CP034587">
    <property type="protein sequence ID" value="AZQ73593.1"/>
    <property type="molecule type" value="Genomic_DNA"/>
</dbReference>
<feature type="transmembrane region" description="Helical" evidence="2">
    <location>
        <begin position="75"/>
        <end position="98"/>
    </location>
</feature>
<evidence type="ECO:0000313" key="4">
    <source>
        <dbReference type="Proteomes" id="UP000267900"/>
    </source>
</evidence>
<feature type="region of interest" description="Disordered" evidence="1">
    <location>
        <begin position="1"/>
        <end position="40"/>
    </location>
</feature>
<reference evidence="3 4" key="1">
    <citation type="submission" date="2018-12" db="EMBL/GenBank/DDBJ databases">
        <title>The whole draft genome of Streptomyce luteoverticillatus CGMCC 15060.</title>
        <authorList>
            <person name="Feng Z."/>
            <person name="Chen G."/>
            <person name="Zhang J."/>
            <person name="Zhu H."/>
            <person name="Yu X."/>
            <person name="Zhang W."/>
            <person name="Zhang X."/>
        </authorList>
    </citation>
    <scope>NUCLEOTIDE SEQUENCE [LARGE SCALE GENOMIC DNA]</scope>
    <source>
        <strain evidence="3 4">CGMCC 15060</strain>
    </source>
</reference>
<dbReference type="OrthoDB" id="3297477at2"/>
<evidence type="ECO:0000256" key="2">
    <source>
        <dbReference type="SAM" id="Phobius"/>
    </source>
</evidence>
<keyword evidence="2" id="KW-1133">Transmembrane helix</keyword>
<feature type="transmembrane region" description="Helical" evidence="2">
    <location>
        <begin position="232"/>
        <end position="251"/>
    </location>
</feature>
<feature type="transmembrane region" description="Helical" evidence="2">
    <location>
        <begin position="162"/>
        <end position="183"/>
    </location>
</feature>
<feature type="transmembrane region" description="Helical" evidence="2">
    <location>
        <begin position="203"/>
        <end position="225"/>
    </location>
</feature>
<evidence type="ECO:0000313" key="3">
    <source>
        <dbReference type="EMBL" id="AZQ73593.1"/>
    </source>
</evidence>
<name>A0A3Q9FWD4_STRLT</name>
<feature type="compositionally biased region" description="Low complexity" evidence="1">
    <location>
        <begin position="19"/>
        <end position="40"/>
    </location>
</feature>
<dbReference type="Proteomes" id="UP000267900">
    <property type="component" value="Chromosome"/>
</dbReference>
<feature type="transmembrane region" description="Helical" evidence="2">
    <location>
        <begin position="288"/>
        <end position="306"/>
    </location>
</feature>
<proteinExistence type="predicted"/>
<keyword evidence="2" id="KW-0812">Transmembrane</keyword>